<dbReference type="Proteomes" id="UP001431429">
    <property type="component" value="Unassembled WGS sequence"/>
</dbReference>
<keyword evidence="2" id="KW-1133">Transmembrane helix</keyword>
<keyword evidence="2" id="KW-0812">Transmembrane</keyword>
<feature type="transmembrane region" description="Helical" evidence="2">
    <location>
        <begin position="40"/>
        <end position="59"/>
    </location>
</feature>
<proteinExistence type="predicted"/>
<reference evidence="3" key="1">
    <citation type="submission" date="2022-06" db="EMBL/GenBank/DDBJ databases">
        <title>Genome public.</title>
        <authorList>
            <person name="Sun Q."/>
        </authorList>
    </citation>
    <scope>NUCLEOTIDE SEQUENCE</scope>
    <source>
        <strain evidence="3">CWNU-1</strain>
    </source>
</reference>
<feature type="region of interest" description="Disordered" evidence="1">
    <location>
        <begin position="245"/>
        <end position="265"/>
    </location>
</feature>
<protein>
    <submittedName>
        <fullName evidence="3">Uncharacterized protein</fullName>
    </submittedName>
</protein>
<evidence type="ECO:0000256" key="2">
    <source>
        <dbReference type="SAM" id="Phobius"/>
    </source>
</evidence>
<gene>
    <name evidence="3" type="ORF">NBG84_05585</name>
</gene>
<dbReference type="EMBL" id="JAMQAW010000006">
    <property type="protein sequence ID" value="MCM2387786.1"/>
    <property type="molecule type" value="Genomic_DNA"/>
</dbReference>
<keyword evidence="4" id="KW-1185">Reference proteome</keyword>
<evidence type="ECO:0000313" key="4">
    <source>
        <dbReference type="Proteomes" id="UP001431429"/>
    </source>
</evidence>
<feature type="compositionally biased region" description="Basic and acidic residues" evidence="1">
    <location>
        <begin position="245"/>
        <end position="261"/>
    </location>
</feature>
<comment type="caution">
    <text evidence="3">The sequence shown here is derived from an EMBL/GenBank/DDBJ whole genome shotgun (WGS) entry which is preliminary data.</text>
</comment>
<dbReference type="RefSeq" id="WP_250918144.1">
    <property type="nucleotide sequence ID" value="NZ_JAMQAW010000006.1"/>
</dbReference>
<sequence length="307" mass="33431">MNDIKELLTKAVEDAGQSAVTTEAVYAGVAKARRRRGISVSAAVAVVVVAGLVATVVGVPGDGGGEDDSYIAAPSRFGKEGEAQAERLRKLLPGKIERVERVVNAPMRVNPGAEILPKAPSIRSVGPLDGQFLVTEKVEGKTTFRGLSITVMDRAAVAKDTKGKGLPKNFCTAYTKRALPECVREQLSNGQMLTTWKGSGAIEMGRTPWTYNWHGRLTLPDGGLLLFAEGLYAQDPKVMAIVRADHPPRPEAPRPTKRISEMSEEEQEKFFHELSMADATVDRDDFTPLDPKVFRKLMLRPELVPKN</sequence>
<name>A0ABT0UI07_9ACTN</name>
<evidence type="ECO:0000256" key="1">
    <source>
        <dbReference type="SAM" id="MobiDB-lite"/>
    </source>
</evidence>
<accession>A0ABT0UI07</accession>
<keyword evidence="2" id="KW-0472">Membrane</keyword>
<evidence type="ECO:0000313" key="3">
    <source>
        <dbReference type="EMBL" id="MCM2387786.1"/>
    </source>
</evidence>
<organism evidence="3 4">
    <name type="scientific">Streptomyces albipurpureus</name>
    <dbReference type="NCBI Taxonomy" id="2897419"/>
    <lineage>
        <taxon>Bacteria</taxon>
        <taxon>Bacillati</taxon>
        <taxon>Actinomycetota</taxon>
        <taxon>Actinomycetes</taxon>
        <taxon>Kitasatosporales</taxon>
        <taxon>Streptomycetaceae</taxon>
        <taxon>Streptomyces</taxon>
    </lineage>
</organism>